<dbReference type="PANTHER" id="PTHR14379">
    <property type="entry name" value="LIMKAIN B LKAP"/>
    <property type="match status" value="1"/>
</dbReference>
<proteinExistence type="predicted"/>
<dbReference type="GO" id="GO:0005777">
    <property type="term" value="C:peroxisome"/>
    <property type="evidence" value="ECO:0007669"/>
    <property type="project" value="InterPro"/>
</dbReference>
<dbReference type="InterPro" id="IPR024768">
    <property type="entry name" value="Marf1"/>
</dbReference>
<evidence type="ECO:0000313" key="2">
    <source>
        <dbReference type="EMBL" id="RID72944.1"/>
    </source>
</evidence>
<dbReference type="PANTHER" id="PTHR14379:SF59">
    <property type="entry name" value="NYN DOMAIN-CONTAINING PROTEIN"/>
    <property type="match status" value="1"/>
</dbReference>
<name>A0A398A8D5_BRACM</name>
<dbReference type="InterPro" id="IPR021139">
    <property type="entry name" value="NYN"/>
</dbReference>
<evidence type="ECO:0000259" key="1">
    <source>
        <dbReference type="Pfam" id="PF01936"/>
    </source>
</evidence>
<dbReference type="EMBL" id="CM010629">
    <property type="protein sequence ID" value="RID72944.1"/>
    <property type="molecule type" value="Genomic_DNA"/>
</dbReference>
<sequence>MDDYPIPVDTTDDLGAVSSNMFEALHLMGFLGYMRMQVYSEQPNSEDWLNAEMSYAPKCKSLATTLSLLVVSVLIICNRSYFSLFDVYSMGPGPLNVSLIAKPNGELLRVLRCLKSRNHDVLLIDPPPCYIKEDLSKTVDFTERIPTVKGDRTAVFWDAEDYPFPLCSTPDEIYHSIASALVERGSSDKITIWAYLDDDKKGSWRDALLGGNKEWASRIYFLPGGDNSSRRDRMLNDIYLWVRDSSPRWNKRSHEASLVIFSDQFNDDSYYTHMLQKLSKRGYNLLLVTPTQDIKEPESPEWPGLLIDEGSYCFGD</sequence>
<accession>A0A398A8D5</accession>
<dbReference type="Pfam" id="PF01936">
    <property type="entry name" value="NYN"/>
    <property type="match status" value="1"/>
</dbReference>
<protein>
    <recommendedName>
        <fullName evidence="1">NYN domain-containing protein</fullName>
    </recommendedName>
</protein>
<reference evidence="2 3" key="1">
    <citation type="submission" date="2018-06" db="EMBL/GenBank/DDBJ databases">
        <title>WGS assembly of Brassica rapa FPsc.</title>
        <authorList>
            <person name="Bowman J."/>
            <person name="Kohchi T."/>
            <person name="Yamato K."/>
            <person name="Jenkins J."/>
            <person name="Shu S."/>
            <person name="Ishizaki K."/>
            <person name="Yamaoka S."/>
            <person name="Nishihama R."/>
            <person name="Nakamura Y."/>
            <person name="Berger F."/>
            <person name="Adam C."/>
            <person name="Aki S."/>
            <person name="Althoff F."/>
            <person name="Araki T."/>
            <person name="Arteaga-Vazquez M."/>
            <person name="Balasubrmanian S."/>
            <person name="Bauer D."/>
            <person name="Boehm C."/>
            <person name="Briginshaw L."/>
            <person name="Caballero-Perez J."/>
            <person name="Catarino B."/>
            <person name="Chen F."/>
            <person name="Chiyoda S."/>
            <person name="Chovatia M."/>
            <person name="Davies K."/>
            <person name="Delmans M."/>
            <person name="Demura T."/>
            <person name="Dierschke T."/>
            <person name="Dolan L."/>
            <person name="Dorantes-Acosta A."/>
            <person name="Eklund D."/>
            <person name="Florent S."/>
            <person name="Flores-Sandoval E."/>
            <person name="Fujiyama A."/>
            <person name="Fukuzawa H."/>
            <person name="Galik B."/>
            <person name="Grimanelli D."/>
            <person name="Grimwood J."/>
            <person name="Grossniklaus U."/>
            <person name="Hamada T."/>
            <person name="Haseloff J."/>
            <person name="Hetherington A."/>
            <person name="Higo A."/>
            <person name="Hirakawa Y."/>
            <person name="Hundley H."/>
            <person name="Ikeda Y."/>
            <person name="Inoue K."/>
            <person name="Inoue S."/>
            <person name="Ishida S."/>
            <person name="Jia Q."/>
            <person name="Kakita M."/>
            <person name="Kanazawa T."/>
            <person name="Kawai Y."/>
            <person name="Kawashima T."/>
            <person name="Kennedy M."/>
            <person name="Kinose K."/>
            <person name="Kinoshita T."/>
            <person name="Kohara Y."/>
            <person name="Koide E."/>
            <person name="Komatsu K."/>
            <person name="Kopischke S."/>
            <person name="Kubo M."/>
            <person name="Kyozuka J."/>
            <person name="Lagercrantz U."/>
            <person name="Lin S."/>
            <person name="Lindquist E."/>
            <person name="Lipzen A."/>
            <person name="Lu C."/>
            <person name="Luna E."/>
            <person name="Martienssen R."/>
            <person name="Minamino N."/>
            <person name="Mizutani M."/>
            <person name="Mizutani M."/>
            <person name="Mochizuki N."/>
            <person name="Monte I."/>
            <person name="Mosher R."/>
            <person name="Nagasaki H."/>
            <person name="Nakagami H."/>
            <person name="Naramoto S."/>
            <person name="Nishitani K."/>
            <person name="Ohtani M."/>
            <person name="Okamoto T."/>
            <person name="Okumura M."/>
            <person name="Phillips J."/>
            <person name="Pollak B."/>
            <person name="Reinders A."/>
            <person name="Roevekamp M."/>
            <person name="Sano R."/>
            <person name="Sawa S."/>
            <person name="Schmid M."/>
            <person name="Shirakawa M."/>
            <person name="Solano R."/>
            <person name="Spunde A."/>
            <person name="Suetsugu N."/>
            <person name="Sugano S."/>
            <person name="Sugiyama A."/>
            <person name="Sun R."/>
            <person name="Suzuki Y."/>
            <person name="Takenaka M."/>
            <person name="Takezawa D."/>
            <person name="Tomogane H."/>
            <person name="Tsuzuki M."/>
            <person name="Ueda T."/>
            <person name="Umeda M."/>
            <person name="Ward J."/>
            <person name="Watanabe Y."/>
            <person name="Yazaki K."/>
            <person name="Yokoyama R."/>
            <person name="Yoshitake Y."/>
            <person name="Yotsui I."/>
            <person name="Zachgo S."/>
            <person name="Schmutz J."/>
        </authorList>
    </citation>
    <scope>NUCLEOTIDE SEQUENCE [LARGE SCALE GENOMIC DNA]</scope>
    <source>
        <strain evidence="3">cv. B-3</strain>
    </source>
</reference>
<dbReference type="AlphaFoldDB" id="A0A398A8D5"/>
<organism evidence="2 3">
    <name type="scientific">Brassica campestris</name>
    <name type="common">Field mustard</name>
    <dbReference type="NCBI Taxonomy" id="3711"/>
    <lineage>
        <taxon>Eukaryota</taxon>
        <taxon>Viridiplantae</taxon>
        <taxon>Streptophyta</taxon>
        <taxon>Embryophyta</taxon>
        <taxon>Tracheophyta</taxon>
        <taxon>Spermatophyta</taxon>
        <taxon>Magnoliopsida</taxon>
        <taxon>eudicotyledons</taxon>
        <taxon>Gunneridae</taxon>
        <taxon>Pentapetalae</taxon>
        <taxon>rosids</taxon>
        <taxon>malvids</taxon>
        <taxon>Brassicales</taxon>
        <taxon>Brassicaceae</taxon>
        <taxon>Brassiceae</taxon>
        <taxon>Brassica</taxon>
    </lineage>
</organism>
<evidence type="ECO:0000313" key="3">
    <source>
        <dbReference type="Proteomes" id="UP000264353"/>
    </source>
</evidence>
<dbReference type="Proteomes" id="UP000264353">
    <property type="component" value="Chromosome A2"/>
</dbReference>
<feature type="domain" description="NYN" evidence="1">
    <location>
        <begin position="152"/>
        <end position="289"/>
    </location>
</feature>
<dbReference type="GO" id="GO:0004540">
    <property type="term" value="F:RNA nuclease activity"/>
    <property type="evidence" value="ECO:0007669"/>
    <property type="project" value="InterPro"/>
</dbReference>
<dbReference type="GO" id="GO:0010468">
    <property type="term" value="P:regulation of gene expression"/>
    <property type="evidence" value="ECO:0007669"/>
    <property type="project" value="InterPro"/>
</dbReference>
<dbReference type="CDD" id="cd10910">
    <property type="entry name" value="PIN_limkain_b1_N_like"/>
    <property type="match status" value="1"/>
</dbReference>
<gene>
    <name evidence="2" type="ORF">BRARA_B00121</name>
</gene>